<keyword evidence="4" id="KW-1185">Reference proteome</keyword>
<dbReference type="Proteomes" id="UP000605361">
    <property type="component" value="Unassembled WGS sequence"/>
</dbReference>
<feature type="region of interest" description="Disordered" evidence="1">
    <location>
        <begin position="44"/>
        <end position="66"/>
    </location>
</feature>
<dbReference type="AlphaFoldDB" id="A0A931A6G5"/>
<evidence type="ECO:0000256" key="1">
    <source>
        <dbReference type="SAM" id="MobiDB-lite"/>
    </source>
</evidence>
<keyword evidence="2" id="KW-0472">Membrane</keyword>
<evidence type="ECO:0000313" key="4">
    <source>
        <dbReference type="Proteomes" id="UP000605361"/>
    </source>
</evidence>
<dbReference type="RefSeq" id="WP_195893248.1">
    <property type="nucleotide sequence ID" value="NZ_JADOGI010000001.1"/>
</dbReference>
<gene>
    <name evidence="3" type="ORF">ITP53_00545</name>
</gene>
<keyword evidence="2" id="KW-1133">Transmembrane helix</keyword>
<reference evidence="3" key="1">
    <citation type="submission" date="2020-11" db="EMBL/GenBank/DDBJ databases">
        <title>Whole-genome analyses of Nonomuraea sp. K274.</title>
        <authorList>
            <person name="Veyisoglu A."/>
        </authorList>
    </citation>
    <scope>NUCLEOTIDE SEQUENCE</scope>
    <source>
        <strain evidence="3">K274</strain>
    </source>
</reference>
<evidence type="ECO:0000256" key="2">
    <source>
        <dbReference type="SAM" id="Phobius"/>
    </source>
</evidence>
<feature type="compositionally biased region" description="Low complexity" evidence="1">
    <location>
        <begin position="100"/>
        <end position="112"/>
    </location>
</feature>
<feature type="compositionally biased region" description="Pro residues" evidence="1">
    <location>
        <begin position="123"/>
        <end position="132"/>
    </location>
</feature>
<feature type="transmembrane region" description="Helical" evidence="2">
    <location>
        <begin position="12"/>
        <end position="33"/>
    </location>
</feature>
<feature type="region of interest" description="Disordered" evidence="1">
    <location>
        <begin position="84"/>
        <end position="195"/>
    </location>
</feature>
<feature type="compositionally biased region" description="Pro residues" evidence="1">
    <location>
        <begin position="90"/>
        <end position="99"/>
    </location>
</feature>
<sequence>MSTQQTGFSTPTMVTSAVVVVVALLAVLAVLVARSRRTRLATAGYVEPMPSTPAPRHGPAEPDGANPWRRQLLEAIESAAALGEQDSAPPGAPYGPGHPHPGTGSPVHGSGTDPYGTAAWTPPFEPYIPPGPLESLFDSKPRDPGFHPADASPFGGFVPTENDPDSDYHGRRRLGEHPASDDDDTMPGSTGHSTP</sequence>
<organism evidence="3 4">
    <name type="scientific">Nonomuraea cypriaca</name>
    <dbReference type="NCBI Taxonomy" id="1187855"/>
    <lineage>
        <taxon>Bacteria</taxon>
        <taxon>Bacillati</taxon>
        <taxon>Actinomycetota</taxon>
        <taxon>Actinomycetes</taxon>
        <taxon>Streptosporangiales</taxon>
        <taxon>Streptosporangiaceae</taxon>
        <taxon>Nonomuraea</taxon>
    </lineage>
</organism>
<proteinExistence type="predicted"/>
<comment type="caution">
    <text evidence="3">The sequence shown here is derived from an EMBL/GenBank/DDBJ whole genome shotgun (WGS) entry which is preliminary data.</text>
</comment>
<protein>
    <submittedName>
        <fullName evidence="3">Uncharacterized protein</fullName>
    </submittedName>
</protein>
<accession>A0A931A6G5</accession>
<evidence type="ECO:0000313" key="3">
    <source>
        <dbReference type="EMBL" id="MBF8184259.1"/>
    </source>
</evidence>
<dbReference type="EMBL" id="JADOGI010000001">
    <property type="protein sequence ID" value="MBF8184259.1"/>
    <property type="molecule type" value="Genomic_DNA"/>
</dbReference>
<keyword evidence="2" id="KW-0812">Transmembrane</keyword>
<name>A0A931A6G5_9ACTN</name>
<feature type="compositionally biased region" description="Basic and acidic residues" evidence="1">
    <location>
        <begin position="166"/>
        <end position="180"/>
    </location>
</feature>